<protein>
    <recommendedName>
        <fullName evidence="4">Cyclin-dependent kinase inhibitor domain-containing protein</fullName>
    </recommendedName>
</protein>
<dbReference type="GO" id="GO:0051726">
    <property type="term" value="P:regulation of cell cycle"/>
    <property type="evidence" value="ECO:0007669"/>
    <property type="project" value="InterPro"/>
</dbReference>
<evidence type="ECO:0000313" key="5">
    <source>
        <dbReference type="EMBL" id="CAH0387357.1"/>
    </source>
</evidence>
<dbReference type="EMBL" id="OU963864">
    <property type="protein sequence ID" value="CAH0387357.1"/>
    <property type="molecule type" value="Genomic_DNA"/>
</dbReference>
<evidence type="ECO:0000256" key="2">
    <source>
        <dbReference type="ARBA" id="ARBA00023013"/>
    </source>
</evidence>
<dbReference type="InterPro" id="IPR044898">
    <property type="entry name" value="CDI_dom_sf"/>
</dbReference>
<keyword evidence="6" id="KW-1185">Reference proteome</keyword>
<dbReference type="GO" id="GO:0004861">
    <property type="term" value="F:cyclin-dependent protein serine/threonine kinase inhibitor activity"/>
    <property type="evidence" value="ECO:0007669"/>
    <property type="project" value="InterPro"/>
</dbReference>
<sequence>MAEGVRRRLFQDEEPVAGTGGSGGRGRGSEPGAGEGENITNSLLEQIKLEQEAARDRWNFDFEKEEPLPGRWEWVRKGESRFENFGEDQDEYFLAREQPEAPDQDSNHSDVFLDAHASMTLAQDDPGRRPRDRKRTTAAPTIPAPCGRVRLKLDQVYIFGDQETALT</sequence>
<feature type="domain" description="Cyclin-dependent kinase inhibitor" evidence="4">
    <location>
        <begin position="38"/>
        <end position="76"/>
    </location>
</feature>
<name>A0A9P0AAB3_BEMTA</name>
<dbReference type="Proteomes" id="UP001152759">
    <property type="component" value="Chromosome 3"/>
</dbReference>
<keyword evidence="2" id="KW-0649">Protein kinase inhibitor</keyword>
<feature type="region of interest" description="Disordered" evidence="3">
    <location>
        <begin position="96"/>
        <end position="145"/>
    </location>
</feature>
<evidence type="ECO:0000256" key="1">
    <source>
        <dbReference type="ARBA" id="ARBA00006726"/>
    </source>
</evidence>
<evidence type="ECO:0000256" key="3">
    <source>
        <dbReference type="SAM" id="MobiDB-lite"/>
    </source>
</evidence>
<gene>
    <name evidence="5" type="ORF">BEMITA_LOCUS6381</name>
</gene>
<feature type="compositionally biased region" description="Gly residues" evidence="3">
    <location>
        <begin position="18"/>
        <end position="35"/>
    </location>
</feature>
<reference evidence="5" key="1">
    <citation type="submission" date="2021-12" db="EMBL/GenBank/DDBJ databases">
        <authorList>
            <person name="King R."/>
        </authorList>
    </citation>
    <scope>NUCLEOTIDE SEQUENCE</scope>
</reference>
<organism evidence="5 6">
    <name type="scientific">Bemisia tabaci</name>
    <name type="common">Sweetpotato whitefly</name>
    <name type="synonym">Aleurodes tabaci</name>
    <dbReference type="NCBI Taxonomy" id="7038"/>
    <lineage>
        <taxon>Eukaryota</taxon>
        <taxon>Metazoa</taxon>
        <taxon>Ecdysozoa</taxon>
        <taxon>Arthropoda</taxon>
        <taxon>Hexapoda</taxon>
        <taxon>Insecta</taxon>
        <taxon>Pterygota</taxon>
        <taxon>Neoptera</taxon>
        <taxon>Paraneoptera</taxon>
        <taxon>Hemiptera</taxon>
        <taxon>Sternorrhyncha</taxon>
        <taxon>Aleyrodoidea</taxon>
        <taxon>Aleyrodidae</taxon>
        <taxon>Aleyrodinae</taxon>
        <taxon>Bemisia</taxon>
    </lineage>
</organism>
<feature type="region of interest" description="Disordered" evidence="3">
    <location>
        <begin position="1"/>
        <end position="41"/>
    </location>
</feature>
<evidence type="ECO:0000313" key="6">
    <source>
        <dbReference type="Proteomes" id="UP001152759"/>
    </source>
</evidence>
<dbReference type="AlphaFoldDB" id="A0A9P0AAB3"/>
<dbReference type="Gene3D" id="4.10.365.10">
    <property type="entry name" value="p27"/>
    <property type="match status" value="1"/>
</dbReference>
<comment type="similarity">
    <text evidence="1">Belongs to the CDI family.</text>
</comment>
<feature type="compositionally biased region" description="Basic and acidic residues" evidence="3">
    <location>
        <begin position="96"/>
        <end position="113"/>
    </location>
</feature>
<evidence type="ECO:0000259" key="4">
    <source>
        <dbReference type="Pfam" id="PF02234"/>
    </source>
</evidence>
<dbReference type="GO" id="GO:0005634">
    <property type="term" value="C:nucleus"/>
    <property type="evidence" value="ECO:0007669"/>
    <property type="project" value="InterPro"/>
</dbReference>
<accession>A0A9P0AAB3</accession>
<dbReference type="Pfam" id="PF02234">
    <property type="entry name" value="CDI"/>
    <property type="match status" value="1"/>
</dbReference>
<feature type="compositionally biased region" description="Basic and acidic residues" evidence="3">
    <location>
        <begin position="1"/>
        <end position="11"/>
    </location>
</feature>
<dbReference type="InterPro" id="IPR003175">
    <property type="entry name" value="CDI_dom"/>
</dbReference>
<proteinExistence type="inferred from homology"/>